<feature type="domain" description="Peptidase M48" evidence="8">
    <location>
        <begin position="164"/>
        <end position="347"/>
    </location>
</feature>
<sequence>MASLAKLEPMLSRAFRTARTSTLSTTPSSSILLPTRRPLPIPRTAHFLVCRRIQPPRPFSHTARRQWQRHDPQEQLRNAKPLFTSGGVRRFVRSPSTHTVIAVAVLGAVVFYFANVQTVPVSGRRRFNCYSPSTVEAVSEQQYKRIIYDVERQGGRFLSDWDPRTQMVKRVMRRLIPVSGMEDAAWEVRVIDDPNQANAFVLPGGKVFVFSGIIPIARNEDGLAAVLGHEIAHNLAEHIGERMSGQIGVNILLGSVVLLTALWGGALLATQFFGGSLLDLLFSRPMGRRQESEADYIGLMMAAEACYDPEAALTFWQRMEAHSQGSPPEWMSTHPSNHNRIEKIKEWLPKAMEKRLESDCRGTANWADMFRKAMDQGYRLE</sequence>
<dbReference type="Proteomes" id="UP001465668">
    <property type="component" value="Unassembled WGS sequence"/>
</dbReference>
<keyword evidence="3 6" id="KW-0378">Hydrolase</keyword>
<evidence type="ECO:0000256" key="4">
    <source>
        <dbReference type="ARBA" id="ARBA00022833"/>
    </source>
</evidence>
<evidence type="ECO:0000256" key="2">
    <source>
        <dbReference type="ARBA" id="ARBA00022723"/>
    </source>
</evidence>
<keyword evidence="1 6" id="KW-0645">Protease</keyword>
<dbReference type="InterPro" id="IPR051156">
    <property type="entry name" value="Mito/Outer_Membr_Metalloprot"/>
</dbReference>
<accession>A0ABR2Y8M6</accession>
<evidence type="ECO:0000256" key="3">
    <source>
        <dbReference type="ARBA" id="ARBA00022801"/>
    </source>
</evidence>
<feature type="transmembrane region" description="Helical" evidence="7">
    <location>
        <begin position="251"/>
        <end position="282"/>
    </location>
</feature>
<reference evidence="9 10" key="1">
    <citation type="submission" date="2024-02" db="EMBL/GenBank/DDBJ databases">
        <title>First draft genome assembly of two strains of Seiridium cardinale.</title>
        <authorList>
            <person name="Emiliani G."/>
            <person name="Scali E."/>
        </authorList>
    </citation>
    <scope>NUCLEOTIDE SEQUENCE [LARGE SCALE GENOMIC DNA]</scope>
    <source>
        <strain evidence="9 10">BM-138-000479</strain>
    </source>
</reference>
<dbReference type="InterPro" id="IPR001915">
    <property type="entry name" value="Peptidase_M48"/>
</dbReference>
<dbReference type="Gene3D" id="3.30.2010.10">
    <property type="entry name" value="Metalloproteases ('zincins'), catalytic domain"/>
    <property type="match status" value="1"/>
</dbReference>
<proteinExistence type="inferred from homology"/>
<dbReference type="EMBL" id="JARVKM010000002">
    <property type="protein sequence ID" value="KAK9782861.1"/>
    <property type="molecule type" value="Genomic_DNA"/>
</dbReference>
<keyword evidence="10" id="KW-1185">Reference proteome</keyword>
<keyword evidence="2" id="KW-0479">Metal-binding</keyword>
<keyword evidence="4 6" id="KW-0862">Zinc</keyword>
<evidence type="ECO:0000259" key="8">
    <source>
        <dbReference type="Pfam" id="PF01435"/>
    </source>
</evidence>
<evidence type="ECO:0000256" key="6">
    <source>
        <dbReference type="RuleBase" id="RU003983"/>
    </source>
</evidence>
<feature type="transmembrane region" description="Helical" evidence="7">
    <location>
        <begin position="99"/>
        <end position="116"/>
    </location>
</feature>
<evidence type="ECO:0000256" key="1">
    <source>
        <dbReference type="ARBA" id="ARBA00022670"/>
    </source>
</evidence>
<dbReference type="CDD" id="cd07331">
    <property type="entry name" value="M48C_Oma1_like"/>
    <property type="match status" value="1"/>
</dbReference>
<name>A0ABR2Y8M6_9PEZI</name>
<keyword evidence="7" id="KW-1133">Transmembrane helix</keyword>
<comment type="cofactor">
    <cofactor evidence="6">
        <name>Zn(2+)</name>
        <dbReference type="ChEBI" id="CHEBI:29105"/>
    </cofactor>
    <text evidence="6">Binds 1 zinc ion per subunit.</text>
</comment>
<keyword evidence="5 6" id="KW-0482">Metalloprotease</keyword>
<evidence type="ECO:0000313" key="10">
    <source>
        <dbReference type="Proteomes" id="UP001465668"/>
    </source>
</evidence>
<dbReference type="PANTHER" id="PTHR22726:SF1">
    <property type="entry name" value="METALLOENDOPEPTIDASE OMA1, MITOCHONDRIAL"/>
    <property type="match status" value="1"/>
</dbReference>
<comment type="caution">
    <text evidence="9">The sequence shown here is derived from an EMBL/GenBank/DDBJ whole genome shotgun (WGS) entry which is preliminary data.</text>
</comment>
<comment type="similarity">
    <text evidence="6">Belongs to the peptidase M48 family.</text>
</comment>
<keyword evidence="7" id="KW-0812">Transmembrane</keyword>
<evidence type="ECO:0000313" key="9">
    <source>
        <dbReference type="EMBL" id="KAK9782861.1"/>
    </source>
</evidence>
<organism evidence="9 10">
    <name type="scientific">Seiridium cardinale</name>
    <dbReference type="NCBI Taxonomy" id="138064"/>
    <lineage>
        <taxon>Eukaryota</taxon>
        <taxon>Fungi</taxon>
        <taxon>Dikarya</taxon>
        <taxon>Ascomycota</taxon>
        <taxon>Pezizomycotina</taxon>
        <taxon>Sordariomycetes</taxon>
        <taxon>Xylariomycetidae</taxon>
        <taxon>Amphisphaeriales</taxon>
        <taxon>Sporocadaceae</taxon>
        <taxon>Seiridium</taxon>
    </lineage>
</organism>
<evidence type="ECO:0000256" key="7">
    <source>
        <dbReference type="SAM" id="Phobius"/>
    </source>
</evidence>
<gene>
    <name evidence="9" type="ORF">SCAR479_01204</name>
</gene>
<evidence type="ECO:0000256" key="5">
    <source>
        <dbReference type="ARBA" id="ARBA00023049"/>
    </source>
</evidence>
<protein>
    <submittedName>
        <fullName evidence="9">Peptidase M48 domain-containing protein</fullName>
    </submittedName>
</protein>
<dbReference type="PANTHER" id="PTHR22726">
    <property type="entry name" value="METALLOENDOPEPTIDASE OMA1"/>
    <property type="match status" value="1"/>
</dbReference>
<dbReference type="Pfam" id="PF01435">
    <property type="entry name" value="Peptidase_M48"/>
    <property type="match status" value="1"/>
</dbReference>
<keyword evidence="7" id="KW-0472">Membrane</keyword>